<dbReference type="Pfam" id="PF00498">
    <property type="entry name" value="FHA"/>
    <property type="match status" value="1"/>
</dbReference>
<dbReference type="EMBL" id="MPUH01000888">
    <property type="protein sequence ID" value="OMJ72592.1"/>
    <property type="molecule type" value="Genomic_DNA"/>
</dbReference>
<protein>
    <recommendedName>
        <fullName evidence="8">RING-CH-type domain-containing protein</fullName>
    </recommendedName>
</protein>
<accession>A0A1R2B751</accession>
<dbReference type="Gene3D" id="3.30.40.10">
    <property type="entry name" value="Zinc/RING finger domain, C3HC4 (zinc finger)"/>
    <property type="match status" value="1"/>
</dbReference>
<feature type="domain" description="FHA" evidence="4">
    <location>
        <begin position="266"/>
        <end position="310"/>
    </location>
</feature>
<dbReference type="InterPro" id="IPR000253">
    <property type="entry name" value="FHA_dom"/>
</dbReference>
<evidence type="ECO:0000313" key="6">
    <source>
        <dbReference type="EMBL" id="OMJ72592.1"/>
    </source>
</evidence>
<dbReference type="InterPro" id="IPR011016">
    <property type="entry name" value="Znf_RING-CH"/>
</dbReference>
<dbReference type="OrthoDB" id="264354at2759"/>
<evidence type="ECO:0000259" key="4">
    <source>
        <dbReference type="PROSITE" id="PS50006"/>
    </source>
</evidence>
<dbReference type="PANTHER" id="PTHR46210:SF1">
    <property type="entry name" value="FHA DOMAIN-CONTAINING PROTEIN"/>
    <property type="match status" value="1"/>
</dbReference>
<dbReference type="SMART" id="SM00744">
    <property type="entry name" value="RINGv"/>
    <property type="match status" value="1"/>
</dbReference>
<dbReference type="PROSITE" id="PS50006">
    <property type="entry name" value="FHA_DOMAIN"/>
    <property type="match status" value="1"/>
</dbReference>
<dbReference type="CDD" id="cd00060">
    <property type="entry name" value="FHA"/>
    <property type="match status" value="1"/>
</dbReference>
<dbReference type="Gene3D" id="2.60.200.20">
    <property type="match status" value="1"/>
</dbReference>
<dbReference type="PANTHER" id="PTHR46210">
    <property type="entry name" value="FHA DOMAIN-CONTAINING PROTEIN"/>
    <property type="match status" value="1"/>
</dbReference>
<dbReference type="SUPFAM" id="SSF57850">
    <property type="entry name" value="RING/U-box"/>
    <property type="match status" value="1"/>
</dbReference>
<dbReference type="CDD" id="cd16495">
    <property type="entry name" value="RING_CH-C4HC3_MARCH"/>
    <property type="match status" value="1"/>
</dbReference>
<keyword evidence="2" id="KW-0863">Zinc-finger</keyword>
<dbReference type="PROSITE" id="PS51292">
    <property type="entry name" value="ZF_RING_CH"/>
    <property type="match status" value="1"/>
</dbReference>
<feature type="domain" description="RING-CH-type" evidence="5">
    <location>
        <begin position="143"/>
        <end position="219"/>
    </location>
</feature>
<dbReference type="SUPFAM" id="SSF49879">
    <property type="entry name" value="SMAD/FHA domain"/>
    <property type="match status" value="1"/>
</dbReference>
<keyword evidence="1" id="KW-0479">Metal-binding</keyword>
<evidence type="ECO:0000259" key="5">
    <source>
        <dbReference type="PROSITE" id="PS51292"/>
    </source>
</evidence>
<organism evidence="6 7">
    <name type="scientific">Stentor coeruleus</name>
    <dbReference type="NCBI Taxonomy" id="5963"/>
    <lineage>
        <taxon>Eukaryota</taxon>
        <taxon>Sar</taxon>
        <taxon>Alveolata</taxon>
        <taxon>Ciliophora</taxon>
        <taxon>Postciliodesmatophora</taxon>
        <taxon>Heterotrichea</taxon>
        <taxon>Heterotrichida</taxon>
        <taxon>Stentoridae</taxon>
        <taxon>Stentor</taxon>
    </lineage>
</organism>
<evidence type="ECO:0000313" key="7">
    <source>
        <dbReference type="Proteomes" id="UP000187209"/>
    </source>
</evidence>
<dbReference type="InterPro" id="IPR008984">
    <property type="entry name" value="SMAD_FHA_dom_sf"/>
</dbReference>
<evidence type="ECO:0000256" key="1">
    <source>
        <dbReference type="ARBA" id="ARBA00022723"/>
    </source>
</evidence>
<dbReference type="AlphaFoldDB" id="A0A1R2B751"/>
<dbReference type="GO" id="GO:0008270">
    <property type="term" value="F:zinc ion binding"/>
    <property type="evidence" value="ECO:0007669"/>
    <property type="project" value="UniProtKB-KW"/>
</dbReference>
<keyword evidence="3" id="KW-0862">Zinc</keyword>
<keyword evidence="7" id="KW-1185">Reference proteome</keyword>
<gene>
    <name evidence="6" type="ORF">SteCoe_28923</name>
</gene>
<proteinExistence type="predicted"/>
<name>A0A1R2B751_9CILI</name>
<dbReference type="Pfam" id="PF12906">
    <property type="entry name" value="RINGv"/>
    <property type="match status" value="1"/>
</dbReference>
<dbReference type="InterPro" id="IPR013083">
    <property type="entry name" value="Znf_RING/FYVE/PHD"/>
</dbReference>
<evidence type="ECO:0000256" key="2">
    <source>
        <dbReference type="ARBA" id="ARBA00022771"/>
    </source>
</evidence>
<evidence type="ECO:0000256" key="3">
    <source>
        <dbReference type="ARBA" id="ARBA00022833"/>
    </source>
</evidence>
<dbReference type="SMART" id="SM00240">
    <property type="entry name" value="FHA"/>
    <property type="match status" value="1"/>
</dbReference>
<dbReference type="Proteomes" id="UP000187209">
    <property type="component" value="Unassembled WGS sequence"/>
</dbReference>
<evidence type="ECO:0008006" key="8">
    <source>
        <dbReference type="Google" id="ProtNLM"/>
    </source>
</evidence>
<comment type="caution">
    <text evidence="6">The sequence shown here is derived from an EMBL/GenBank/DDBJ whole genome shotgun (WGS) entry which is preliminary data.</text>
</comment>
<sequence length="348" mass="38817">MKNSNNILNIKTSTWARDSHGLYDYESHSTFKKQFSATKTCYIVRVGTEVQQTLNLTEAPGQEDFTPLCMVSLEKNEFSVLWLNEYLWSVVKTMRTKHGPGVALALDDVVKLGRVSFKITALRASPYQELSDNTQDSEDSFLQENQEKGVCRICLSDDSTAQNPLISPCKCIGSMKYIHLGCLQKWIASRMVVRNTSNCMTYSWKSMDCEICKSSFPFKIGSNDKDLELFKIDKPTAPFIVLEAVGSDRNRNRGVHVISISNDNSITLGRGHDADVRISDISVSRCHANVKFKDGSFILEDNNSKFGTLIKSGSKLMVQSTGALVLQAGRTVLSMSTKNNSNDLPDLH</sequence>
<reference evidence="6 7" key="1">
    <citation type="submission" date="2016-11" db="EMBL/GenBank/DDBJ databases">
        <title>The macronuclear genome of Stentor coeruleus: a giant cell with tiny introns.</title>
        <authorList>
            <person name="Slabodnick M."/>
            <person name="Ruby J.G."/>
            <person name="Reiff S.B."/>
            <person name="Swart E.C."/>
            <person name="Gosai S."/>
            <person name="Prabakaran S."/>
            <person name="Witkowska E."/>
            <person name="Larue G.E."/>
            <person name="Fisher S."/>
            <person name="Freeman R.M."/>
            <person name="Gunawardena J."/>
            <person name="Chu W."/>
            <person name="Stover N.A."/>
            <person name="Gregory B.D."/>
            <person name="Nowacki M."/>
            <person name="Derisi J."/>
            <person name="Roy S.W."/>
            <person name="Marshall W.F."/>
            <person name="Sood P."/>
        </authorList>
    </citation>
    <scope>NUCLEOTIDE SEQUENCE [LARGE SCALE GENOMIC DNA]</scope>
    <source>
        <strain evidence="6">WM001</strain>
    </source>
</reference>